<dbReference type="Pfam" id="PF25973">
    <property type="entry name" value="BSH_CzcB"/>
    <property type="match status" value="1"/>
</dbReference>
<dbReference type="Gene3D" id="2.40.50.100">
    <property type="match status" value="1"/>
</dbReference>
<feature type="domain" description="CusB-like beta-barrel" evidence="4">
    <location>
        <begin position="232"/>
        <end position="304"/>
    </location>
</feature>
<evidence type="ECO:0000313" key="7">
    <source>
        <dbReference type="EMBL" id="MDT0648574.1"/>
    </source>
</evidence>
<dbReference type="Pfam" id="PF25893">
    <property type="entry name" value="HH_CzcB"/>
    <property type="match status" value="1"/>
</dbReference>
<dbReference type="Gene3D" id="1.10.287.470">
    <property type="entry name" value="Helix hairpin bin"/>
    <property type="match status" value="1"/>
</dbReference>
<dbReference type="Proteomes" id="UP001248819">
    <property type="component" value="Unassembled WGS sequence"/>
</dbReference>
<evidence type="ECO:0000259" key="3">
    <source>
        <dbReference type="Pfam" id="PF25893"/>
    </source>
</evidence>
<name>A0ABU3CQE2_9FLAO</name>
<dbReference type="NCBIfam" id="TIGR01730">
    <property type="entry name" value="RND_mfp"/>
    <property type="match status" value="1"/>
</dbReference>
<feature type="domain" description="Multidrug resistance protein MdtA-like C-terminal permuted SH3" evidence="5">
    <location>
        <begin position="309"/>
        <end position="374"/>
    </location>
</feature>
<keyword evidence="8" id="KW-1185">Reference proteome</keyword>
<reference evidence="7 8" key="1">
    <citation type="submission" date="2023-09" db="EMBL/GenBank/DDBJ databases">
        <authorList>
            <person name="Rey-Velasco X."/>
        </authorList>
    </citation>
    <scope>NUCLEOTIDE SEQUENCE [LARGE SCALE GENOMIC DNA]</scope>
    <source>
        <strain evidence="7 8">F297</strain>
    </source>
</reference>
<sequence length="388" mass="43581">MKKISVILSLILLLTSCGGEEKSVDELIENGNLAAIKQKRQELNEEQKELREKLDKLNKYVDNQAEKTLPQLVTVQKLNDTLFKHYIQVQGDIETDQNIIIFPEYSGVLTDVYVKEGDRVQKGQLLAKIEDAGLSNQLAQQQTQARLAETTFERRKNLWEQKIGSEIQFLEAQANYEAAVEAANQTQKQLAKTELRAPFAGEIDNIIAEEGQVVNQGQTEVMRLVDLSDMYVRAAIPENYLSSIEKGSKVIVNISAIGEQYKGVIRQVGNYINPDNRKYDVEIAIPNKDRKIKPNLIADVQINNYTNQDAILIPETILQENAEGEAIAFIYEPESDSTGVAKKVKLELGLNYQNHIEVKSGLKDGDVIVIEGSKNIRDGQRIAKTNLE</sequence>
<evidence type="ECO:0000259" key="6">
    <source>
        <dbReference type="Pfam" id="PF25973"/>
    </source>
</evidence>
<dbReference type="Pfam" id="PF25967">
    <property type="entry name" value="RND-MFP_C"/>
    <property type="match status" value="1"/>
</dbReference>
<dbReference type="RefSeq" id="WP_311482753.1">
    <property type="nucleotide sequence ID" value="NZ_JAVRHP010000001.1"/>
</dbReference>
<protein>
    <submittedName>
        <fullName evidence="7">Efflux RND transporter periplasmic adaptor subunit</fullName>
    </submittedName>
</protein>
<dbReference type="InterPro" id="IPR058647">
    <property type="entry name" value="BSH_CzcB-like"/>
</dbReference>
<gene>
    <name evidence="7" type="ORF">RM529_00360</name>
</gene>
<dbReference type="InterPro" id="IPR058792">
    <property type="entry name" value="Beta-barrel_RND_2"/>
</dbReference>
<dbReference type="EMBL" id="JAVRHP010000001">
    <property type="protein sequence ID" value="MDT0648574.1"/>
    <property type="molecule type" value="Genomic_DNA"/>
</dbReference>
<feature type="domain" description="CzcB-like barrel-sandwich hybrid" evidence="6">
    <location>
        <begin position="100"/>
        <end position="223"/>
    </location>
</feature>
<keyword evidence="2" id="KW-0175">Coiled coil</keyword>
<dbReference type="Gene3D" id="2.40.30.170">
    <property type="match status" value="1"/>
</dbReference>
<feature type="coiled-coil region" evidence="2">
    <location>
        <begin position="33"/>
        <end position="67"/>
    </location>
</feature>
<evidence type="ECO:0000256" key="1">
    <source>
        <dbReference type="ARBA" id="ARBA00009477"/>
    </source>
</evidence>
<organism evidence="7 8">
    <name type="scientific">Autumnicola edwardsiae</name>
    <dbReference type="NCBI Taxonomy" id="3075594"/>
    <lineage>
        <taxon>Bacteria</taxon>
        <taxon>Pseudomonadati</taxon>
        <taxon>Bacteroidota</taxon>
        <taxon>Flavobacteriia</taxon>
        <taxon>Flavobacteriales</taxon>
        <taxon>Flavobacteriaceae</taxon>
        <taxon>Autumnicola</taxon>
    </lineage>
</organism>
<comment type="caution">
    <text evidence="7">The sequence shown here is derived from an EMBL/GenBank/DDBJ whole genome shotgun (WGS) entry which is preliminary data.</text>
</comment>
<dbReference type="PANTHER" id="PTHR30469">
    <property type="entry name" value="MULTIDRUG RESISTANCE PROTEIN MDTA"/>
    <property type="match status" value="1"/>
</dbReference>
<proteinExistence type="inferred from homology"/>
<dbReference type="InterPro" id="IPR058627">
    <property type="entry name" value="MdtA-like_C"/>
</dbReference>
<accession>A0ABU3CQE2</accession>
<dbReference type="InterPro" id="IPR058648">
    <property type="entry name" value="HH_CzcB-like"/>
</dbReference>
<evidence type="ECO:0000259" key="5">
    <source>
        <dbReference type="Pfam" id="PF25967"/>
    </source>
</evidence>
<dbReference type="PANTHER" id="PTHR30469:SF15">
    <property type="entry name" value="HLYD FAMILY OF SECRETION PROTEINS"/>
    <property type="match status" value="1"/>
</dbReference>
<evidence type="ECO:0000313" key="8">
    <source>
        <dbReference type="Proteomes" id="UP001248819"/>
    </source>
</evidence>
<dbReference type="Pfam" id="PF25954">
    <property type="entry name" value="Beta-barrel_RND_2"/>
    <property type="match status" value="1"/>
</dbReference>
<dbReference type="PROSITE" id="PS51257">
    <property type="entry name" value="PROKAR_LIPOPROTEIN"/>
    <property type="match status" value="1"/>
</dbReference>
<dbReference type="SUPFAM" id="SSF111369">
    <property type="entry name" value="HlyD-like secretion proteins"/>
    <property type="match status" value="1"/>
</dbReference>
<evidence type="ECO:0000256" key="2">
    <source>
        <dbReference type="SAM" id="Coils"/>
    </source>
</evidence>
<evidence type="ECO:0000259" key="4">
    <source>
        <dbReference type="Pfam" id="PF25954"/>
    </source>
</evidence>
<dbReference type="Gene3D" id="2.40.420.20">
    <property type="match status" value="1"/>
</dbReference>
<feature type="domain" description="CzcB-like alpha-helical hairpin" evidence="3">
    <location>
        <begin position="135"/>
        <end position="191"/>
    </location>
</feature>
<comment type="similarity">
    <text evidence="1">Belongs to the membrane fusion protein (MFP) (TC 8.A.1) family.</text>
</comment>
<dbReference type="InterPro" id="IPR006143">
    <property type="entry name" value="RND_pump_MFP"/>
</dbReference>